<dbReference type="GO" id="GO:0016787">
    <property type="term" value="F:hydrolase activity"/>
    <property type="evidence" value="ECO:0007669"/>
    <property type="project" value="UniProtKB-KW"/>
</dbReference>
<protein>
    <submittedName>
        <fullName evidence="8">G3E family GTPase</fullName>
    </submittedName>
</protein>
<evidence type="ECO:0000256" key="6">
    <source>
        <dbReference type="ARBA" id="ARBA00049117"/>
    </source>
</evidence>
<dbReference type="AlphaFoldDB" id="A0AAW8MH59"/>
<evidence type="ECO:0000256" key="1">
    <source>
        <dbReference type="ARBA" id="ARBA00022741"/>
    </source>
</evidence>
<dbReference type="EMBL" id="JAVDVC010000016">
    <property type="protein sequence ID" value="MDR6961582.1"/>
    <property type="molecule type" value="Genomic_DNA"/>
</dbReference>
<accession>A0AAW8MH59</accession>
<dbReference type="InterPro" id="IPR047920">
    <property type="entry name" value="ZigA-like"/>
</dbReference>
<dbReference type="InterPro" id="IPR027417">
    <property type="entry name" value="P-loop_NTPase"/>
</dbReference>
<sequence>MPNRLPVTVLSGFLGAGKSTLLNYVLRNRDNLRVAVIVNDMSEINIDGSEVQRDVTLNRAEEKLVEMSNGCICCTLREDLLEEVGQLAREGRFDYLLIESTGISEPLPVAETFTFRDEEGRSLADVARLDTMVTVVDGVNFLLDFQAAESLASRGETLGEEDERSITDLLIEQIEFADVILISKIDLISRHEREELVAILQRLNAQARIIPMVMGQIPLGSILDTGLFDFERAAQAPGWLQELRGEHVPETEEYGIASTAYRARRPFHPQRFFNLIDRPWTNGKLLRSKGYFWLASKPEEAGSWSQAGGLMRHGFAGRWWRFVPKNQWPQDEESTAAILNNWLATTGDCRQELVFIGQNIDFARLSAELDACLLTDAEMALGAESWRLLPDPFGPWHDEVAA</sequence>
<dbReference type="InterPro" id="IPR011629">
    <property type="entry name" value="CobW-like_C"/>
</dbReference>
<organism evidence="8 9">
    <name type="scientific">Pseudomonas brassicacearum</name>
    <dbReference type="NCBI Taxonomy" id="930166"/>
    <lineage>
        <taxon>Bacteria</taxon>
        <taxon>Pseudomonadati</taxon>
        <taxon>Pseudomonadota</taxon>
        <taxon>Gammaproteobacteria</taxon>
        <taxon>Pseudomonadales</taxon>
        <taxon>Pseudomonadaceae</taxon>
        <taxon>Pseudomonas</taxon>
    </lineage>
</organism>
<evidence type="ECO:0000259" key="7">
    <source>
        <dbReference type="SMART" id="SM00833"/>
    </source>
</evidence>
<comment type="catalytic activity">
    <reaction evidence="6">
        <text>GTP + H2O = GDP + phosphate + H(+)</text>
        <dbReference type="Rhea" id="RHEA:19669"/>
        <dbReference type="ChEBI" id="CHEBI:15377"/>
        <dbReference type="ChEBI" id="CHEBI:15378"/>
        <dbReference type="ChEBI" id="CHEBI:37565"/>
        <dbReference type="ChEBI" id="CHEBI:43474"/>
        <dbReference type="ChEBI" id="CHEBI:58189"/>
    </reaction>
    <physiologicalReaction direction="left-to-right" evidence="6">
        <dbReference type="Rhea" id="RHEA:19670"/>
    </physiologicalReaction>
</comment>
<evidence type="ECO:0000256" key="5">
    <source>
        <dbReference type="ARBA" id="ARBA00045658"/>
    </source>
</evidence>
<keyword evidence="1" id="KW-0547">Nucleotide-binding</keyword>
<dbReference type="Gene3D" id="3.30.1220.10">
    <property type="entry name" value="CobW-like, C-terminal domain"/>
    <property type="match status" value="1"/>
</dbReference>
<dbReference type="NCBIfam" id="NF038288">
    <property type="entry name" value="chaper_GTP_ZigA"/>
    <property type="match status" value="1"/>
</dbReference>
<keyword evidence="3" id="KW-0143">Chaperone</keyword>
<dbReference type="SMART" id="SM00833">
    <property type="entry name" value="CobW_C"/>
    <property type="match status" value="1"/>
</dbReference>
<dbReference type="RefSeq" id="WP_310368034.1">
    <property type="nucleotide sequence ID" value="NZ_JAVDVC010000016.1"/>
</dbReference>
<dbReference type="InterPro" id="IPR003495">
    <property type="entry name" value="CobW/HypB/UreG_nucleotide-bd"/>
</dbReference>
<evidence type="ECO:0000256" key="3">
    <source>
        <dbReference type="ARBA" id="ARBA00023186"/>
    </source>
</evidence>
<comment type="similarity">
    <text evidence="4">Belongs to the SIMIBI class G3E GTPase family. ZNG1 subfamily.</text>
</comment>
<name>A0AAW8MH59_9PSED</name>
<evidence type="ECO:0000313" key="9">
    <source>
        <dbReference type="Proteomes" id="UP001252613"/>
    </source>
</evidence>
<reference evidence="8" key="1">
    <citation type="submission" date="2023-07" db="EMBL/GenBank/DDBJ databases">
        <title>Sorghum-associated microbial communities from plants grown in Nebraska, USA.</title>
        <authorList>
            <person name="Schachtman D."/>
        </authorList>
    </citation>
    <scope>NUCLEOTIDE SEQUENCE</scope>
    <source>
        <strain evidence="8">3432</strain>
    </source>
</reference>
<evidence type="ECO:0000256" key="4">
    <source>
        <dbReference type="ARBA" id="ARBA00034320"/>
    </source>
</evidence>
<keyword evidence="2" id="KW-0378">Hydrolase</keyword>
<dbReference type="InterPro" id="IPR051927">
    <property type="entry name" value="Zn_Chap_cDPG_Synth"/>
</dbReference>
<comment type="function">
    <text evidence="5">Zinc chaperone that directly transfers zinc cofactor to target proteins, thereby activating them. Zinc is transferred from the CXCC motif in the GTPase domain to the zinc binding site in target proteins in a process requiring GTP hydrolysis.</text>
</comment>
<dbReference type="Pfam" id="PF07683">
    <property type="entry name" value="CobW_C"/>
    <property type="match status" value="1"/>
</dbReference>
<feature type="domain" description="CobW C-terminal" evidence="7">
    <location>
        <begin position="256"/>
        <end position="373"/>
    </location>
</feature>
<dbReference type="InterPro" id="IPR036627">
    <property type="entry name" value="CobW-likC_sf"/>
</dbReference>
<comment type="caution">
    <text evidence="8">The sequence shown here is derived from an EMBL/GenBank/DDBJ whole genome shotgun (WGS) entry which is preliminary data.</text>
</comment>
<dbReference type="Pfam" id="PF02492">
    <property type="entry name" value="cobW"/>
    <property type="match status" value="1"/>
</dbReference>
<dbReference type="CDD" id="cd03112">
    <property type="entry name" value="CobW-like"/>
    <property type="match status" value="1"/>
</dbReference>
<gene>
    <name evidence="8" type="ORF">J2W43_005596</name>
</gene>
<evidence type="ECO:0000313" key="8">
    <source>
        <dbReference type="EMBL" id="MDR6961582.1"/>
    </source>
</evidence>
<proteinExistence type="inferred from homology"/>
<dbReference type="SUPFAM" id="SSF52540">
    <property type="entry name" value="P-loop containing nucleoside triphosphate hydrolases"/>
    <property type="match status" value="1"/>
</dbReference>
<dbReference type="GO" id="GO:0000166">
    <property type="term" value="F:nucleotide binding"/>
    <property type="evidence" value="ECO:0007669"/>
    <property type="project" value="UniProtKB-KW"/>
</dbReference>
<evidence type="ECO:0000256" key="2">
    <source>
        <dbReference type="ARBA" id="ARBA00022801"/>
    </source>
</evidence>
<dbReference type="Proteomes" id="UP001252613">
    <property type="component" value="Unassembled WGS sequence"/>
</dbReference>
<dbReference type="Gene3D" id="3.40.50.300">
    <property type="entry name" value="P-loop containing nucleotide triphosphate hydrolases"/>
    <property type="match status" value="1"/>
</dbReference>
<dbReference type="PANTHER" id="PTHR43603:SF1">
    <property type="entry name" value="ZINC-REGULATED GTPASE METALLOPROTEIN ACTIVATOR 1"/>
    <property type="match status" value="1"/>
</dbReference>
<dbReference type="PANTHER" id="PTHR43603">
    <property type="entry name" value="COBW DOMAIN-CONTAINING PROTEIN DDB_G0274527"/>
    <property type="match status" value="1"/>
</dbReference>